<comment type="caution">
    <text evidence="2">The sequence shown here is derived from an EMBL/GenBank/DDBJ whole genome shotgun (WGS) entry which is preliminary data.</text>
</comment>
<name>A0A817WXL3_9BILA</name>
<evidence type="ECO:0000259" key="1">
    <source>
        <dbReference type="Pfam" id="PF22936"/>
    </source>
</evidence>
<proteinExistence type="predicted"/>
<evidence type="ECO:0000313" key="3">
    <source>
        <dbReference type="EMBL" id="CAF4916715.1"/>
    </source>
</evidence>
<sequence length="108" mass="11634">MIVDSGSSCHMVPYASYLSESTDTDIPITIANGKHLIGTQRGTLTGKINGQEFKLKNVLYVPGLNSALFSVPASSKDGIKIIFTETGDLILKKDGREFINPRMANSTS</sequence>
<protein>
    <recommendedName>
        <fullName evidence="1">Retrovirus-related Pol polyprotein from transposon TNT 1-94-like beta-barrel domain-containing protein</fullName>
    </recommendedName>
</protein>
<feature type="domain" description="Retrovirus-related Pol polyprotein from transposon TNT 1-94-like beta-barrel" evidence="1">
    <location>
        <begin position="2"/>
        <end position="78"/>
    </location>
</feature>
<dbReference type="EMBL" id="CAJOBS010006827">
    <property type="protein sequence ID" value="CAF4916715.1"/>
    <property type="molecule type" value="Genomic_DNA"/>
</dbReference>
<evidence type="ECO:0000313" key="4">
    <source>
        <dbReference type="Proteomes" id="UP000663865"/>
    </source>
</evidence>
<dbReference type="Proteomes" id="UP000663838">
    <property type="component" value="Unassembled WGS sequence"/>
</dbReference>
<evidence type="ECO:0000313" key="2">
    <source>
        <dbReference type="EMBL" id="CAF3360431.1"/>
    </source>
</evidence>
<accession>A0A817WXL3</accession>
<dbReference type="Pfam" id="PF22936">
    <property type="entry name" value="Pol_BBD"/>
    <property type="match status" value="1"/>
</dbReference>
<gene>
    <name evidence="2" type="ORF">KIK155_LOCUS4437</name>
    <name evidence="3" type="ORF">TOA249_LOCUS31799</name>
</gene>
<dbReference type="InterPro" id="IPR054722">
    <property type="entry name" value="PolX-like_BBD"/>
</dbReference>
<organism evidence="2 4">
    <name type="scientific">Rotaria socialis</name>
    <dbReference type="NCBI Taxonomy" id="392032"/>
    <lineage>
        <taxon>Eukaryota</taxon>
        <taxon>Metazoa</taxon>
        <taxon>Spiralia</taxon>
        <taxon>Gnathifera</taxon>
        <taxon>Rotifera</taxon>
        <taxon>Eurotatoria</taxon>
        <taxon>Bdelloidea</taxon>
        <taxon>Philodinida</taxon>
        <taxon>Philodinidae</taxon>
        <taxon>Rotaria</taxon>
    </lineage>
</organism>
<dbReference type="Proteomes" id="UP000663865">
    <property type="component" value="Unassembled WGS sequence"/>
</dbReference>
<dbReference type="AlphaFoldDB" id="A0A817WXL3"/>
<dbReference type="EMBL" id="CAJNYV010000425">
    <property type="protein sequence ID" value="CAF3360431.1"/>
    <property type="molecule type" value="Genomic_DNA"/>
</dbReference>
<reference evidence="2" key="1">
    <citation type="submission" date="2021-02" db="EMBL/GenBank/DDBJ databases">
        <authorList>
            <person name="Nowell W R."/>
        </authorList>
    </citation>
    <scope>NUCLEOTIDE SEQUENCE</scope>
</reference>